<feature type="transmembrane region" description="Helical" evidence="1">
    <location>
        <begin position="9"/>
        <end position="26"/>
    </location>
</feature>
<keyword evidence="1" id="KW-1133">Transmembrane helix</keyword>
<name>A0A7M1UUT6_9CREN</name>
<protein>
    <submittedName>
        <fullName evidence="2">Uncharacterized protein</fullName>
    </submittedName>
</protein>
<dbReference type="EMBL" id="CP063144">
    <property type="protein sequence ID" value="QOR94864.1"/>
    <property type="molecule type" value="Genomic_DNA"/>
</dbReference>
<evidence type="ECO:0000313" key="3">
    <source>
        <dbReference type="Proteomes" id="UP000593766"/>
    </source>
</evidence>
<dbReference type="Proteomes" id="UP000593766">
    <property type="component" value="Chromosome"/>
</dbReference>
<dbReference type="AlphaFoldDB" id="A0A7M1UUT6"/>
<dbReference type="RefSeq" id="WP_193436660.1">
    <property type="nucleotide sequence ID" value="NZ_CP063144.1"/>
</dbReference>
<feature type="transmembrane region" description="Helical" evidence="1">
    <location>
        <begin position="86"/>
        <end position="106"/>
    </location>
</feature>
<feature type="transmembrane region" description="Helical" evidence="1">
    <location>
        <begin position="62"/>
        <end position="80"/>
    </location>
</feature>
<dbReference type="OrthoDB" id="375855at2157"/>
<keyword evidence="1" id="KW-0812">Transmembrane</keyword>
<keyword evidence="1" id="KW-0472">Membrane</keyword>
<keyword evidence="3" id="KW-1185">Reference proteome</keyword>
<dbReference type="KEGG" id="tcs:IMZ38_02800"/>
<organism evidence="2 3">
    <name type="scientific">Thermosphaera chiliense</name>
    <dbReference type="NCBI Taxonomy" id="3402707"/>
    <lineage>
        <taxon>Archaea</taxon>
        <taxon>Thermoproteota</taxon>
        <taxon>Thermoprotei</taxon>
        <taxon>Desulfurococcales</taxon>
        <taxon>Desulfurococcaceae</taxon>
        <taxon>Thermosphaera</taxon>
    </lineage>
</organism>
<accession>A0A7M1UUT6</accession>
<proteinExistence type="predicted"/>
<evidence type="ECO:0000256" key="1">
    <source>
        <dbReference type="SAM" id="Phobius"/>
    </source>
</evidence>
<dbReference type="GeneID" id="59454312"/>
<reference evidence="2 3" key="1">
    <citation type="submission" date="2020-10" db="EMBL/GenBank/DDBJ databases">
        <title>Complete genome sequence of Thermosphaera aggregans strain 3507.</title>
        <authorList>
            <person name="Zayulina K.S."/>
            <person name="Elcheninov A.G."/>
            <person name="Toshchakov S.V."/>
            <person name="Kublanov I.V."/>
            <person name="Kochetkova T.V."/>
        </authorList>
    </citation>
    <scope>NUCLEOTIDE SEQUENCE [LARGE SCALE GENOMIC DNA]</scope>
    <source>
        <strain evidence="2 3">3507</strain>
    </source>
</reference>
<gene>
    <name evidence="2" type="ORF">IMZ38_02800</name>
</gene>
<sequence length="112" mass="11769">MSSKQSKRIIDSALIAAYVGAAISSFSLELNYVIAGSLVILASLILIFKYTGQASRSEARTLTYLSATVIVLGGLTGIALNSFSSIASVLYTAGLSLLALVYSLMVSRRRSA</sequence>
<evidence type="ECO:0000313" key="2">
    <source>
        <dbReference type="EMBL" id="QOR94864.1"/>
    </source>
</evidence>